<evidence type="ECO:0000256" key="2">
    <source>
        <dbReference type="ARBA" id="ARBA00005722"/>
    </source>
</evidence>
<gene>
    <name evidence="7" type="ORF">H3Z74_06670</name>
</gene>
<feature type="chain" id="PRO_5028970523" evidence="6">
    <location>
        <begin position="35"/>
        <end position="268"/>
    </location>
</feature>
<comment type="similarity">
    <text evidence="2">Belongs to the MipA/OmpV family.</text>
</comment>
<evidence type="ECO:0000256" key="4">
    <source>
        <dbReference type="ARBA" id="ARBA00023136"/>
    </source>
</evidence>
<keyword evidence="5" id="KW-0998">Cell outer membrane</keyword>
<organism evidence="7 8">
    <name type="scientific">Sphingomonas alpina</name>
    <dbReference type="NCBI Taxonomy" id="653931"/>
    <lineage>
        <taxon>Bacteria</taxon>
        <taxon>Pseudomonadati</taxon>
        <taxon>Pseudomonadota</taxon>
        <taxon>Alphaproteobacteria</taxon>
        <taxon>Sphingomonadales</taxon>
        <taxon>Sphingomonadaceae</taxon>
        <taxon>Sphingomonas</taxon>
    </lineage>
</organism>
<evidence type="ECO:0000256" key="5">
    <source>
        <dbReference type="ARBA" id="ARBA00023237"/>
    </source>
</evidence>
<dbReference type="EMBL" id="CP061038">
    <property type="protein sequence ID" value="QNQ10863.1"/>
    <property type="molecule type" value="Genomic_DNA"/>
</dbReference>
<evidence type="ECO:0000256" key="6">
    <source>
        <dbReference type="SAM" id="SignalP"/>
    </source>
</evidence>
<dbReference type="RefSeq" id="WP_187763153.1">
    <property type="nucleotide sequence ID" value="NZ_CP061038.1"/>
</dbReference>
<dbReference type="AlphaFoldDB" id="A0A7H0LMG0"/>
<comment type="subcellular location">
    <subcellularLocation>
        <location evidence="1">Cell outer membrane</location>
    </subcellularLocation>
</comment>
<dbReference type="Pfam" id="PF06629">
    <property type="entry name" value="MipA"/>
    <property type="match status" value="1"/>
</dbReference>
<dbReference type="KEGG" id="spap:H3Z74_06670"/>
<dbReference type="InterPro" id="IPR010583">
    <property type="entry name" value="MipA"/>
</dbReference>
<evidence type="ECO:0000313" key="8">
    <source>
        <dbReference type="Proteomes" id="UP000516148"/>
    </source>
</evidence>
<protein>
    <submittedName>
        <fullName evidence="7">MipA/OmpV family protein</fullName>
    </submittedName>
</protein>
<accession>A0A7H0LMG0</accession>
<dbReference type="Proteomes" id="UP000516148">
    <property type="component" value="Chromosome"/>
</dbReference>
<dbReference type="PANTHER" id="PTHR38776">
    <property type="entry name" value="MLTA-INTERACTING PROTEIN-RELATED"/>
    <property type="match status" value="1"/>
</dbReference>
<keyword evidence="4" id="KW-0472">Membrane</keyword>
<keyword evidence="3 6" id="KW-0732">Signal</keyword>
<proteinExistence type="inferred from homology"/>
<evidence type="ECO:0000256" key="1">
    <source>
        <dbReference type="ARBA" id="ARBA00004442"/>
    </source>
</evidence>
<name>A0A7H0LMG0_9SPHN</name>
<sequence length="268" mass="28454">MTYLSNTFLSLTHSRLIAAFAMLSLIFWGASAQAQEQENDKDKDHIVIGIGAGYAPAYQGADDYRALPIPVIDVAWGPFFANLQNGIGINAVDTDHITIGASVTVMQGYRSKDVPDGIGKLSFGAGGRGFMSLKGAGFVATIGATKGFAGSTKGIIADASLSYPVSVSPRLTLIPTIGTTWADKKHNDRYFGVNAEQSLASGLPQFRPGGGFNDASFMLSAQYRLTDRFSLGVTGGVTTLLGKVQDSPIVFHKTQPLGFLSLSYRFGR</sequence>
<dbReference type="GO" id="GO:0009279">
    <property type="term" value="C:cell outer membrane"/>
    <property type="evidence" value="ECO:0007669"/>
    <property type="project" value="UniProtKB-SubCell"/>
</dbReference>
<evidence type="ECO:0000313" key="7">
    <source>
        <dbReference type="EMBL" id="QNQ10863.1"/>
    </source>
</evidence>
<feature type="signal peptide" evidence="6">
    <location>
        <begin position="1"/>
        <end position="34"/>
    </location>
</feature>
<dbReference type="PANTHER" id="PTHR38776:SF1">
    <property type="entry name" value="MLTA-INTERACTING PROTEIN-RELATED"/>
    <property type="match status" value="1"/>
</dbReference>
<evidence type="ECO:0000256" key="3">
    <source>
        <dbReference type="ARBA" id="ARBA00022729"/>
    </source>
</evidence>
<keyword evidence="8" id="KW-1185">Reference proteome</keyword>
<reference evidence="7 8" key="1">
    <citation type="submission" date="2020-09" db="EMBL/GenBank/DDBJ databases">
        <title>Sphingomonas sp., a new species isolated from pork steak.</title>
        <authorList>
            <person name="Heidler von Heilborn D."/>
        </authorList>
    </citation>
    <scope>NUCLEOTIDE SEQUENCE [LARGE SCALE GENOMIC DNA]</scope>
    <source>
        <strain evidence="8">S8-3T</strain>
    </source>
</reference>